<keyword evidence="8" id="KW-0449">Lipoprotein</keyword>
<reference evidence="11" key="1">
    <citation type="submission" date="2025-08" db="UniProtKB">
        <authorList>
            <consortium name="Ensembl"/>
        </authorList>
    </citation>
    <scope>IDENTIFICATION</scope>
</reference>
<evidence type="ECO:0000256" key="1">
    <source>
        <dbReference type="ARBA" id="ARBA00002689"/>
    </source>
</evidence>
<evidence type="ECO:0000256" key="4">
    <source>
        <dbReference type="ARBA" id="ARBA00023054"/>
    </source>
</evidence>
<dbReference type="Proteomes" id="UP000261540">
    <property type="component" value="Unplaced"/>
</dbReference>
<dbReference type="InterPro" id="IPR042860">
    <property type="entry name" value="MIC25"/>
</dbReference>
<comment type="subcellular location">
    <subcellularLocation>
        <location evidence="9">Mitochondrion inner membrane</location>
        <topology evidence="9">Lipid-anchor</topology>
    </subcellularLocation>
</comment>
<dbReference type="STRING" id="1676925.ENSPKIP00000028405"/>
<dbReference type="AlphaFoldDB" id="A0A3B3SDT8"/>
<keyword evidence="12" id="KW-1185">Reference proteome</keyword>
<evidence type="ECO:0000256" key="3">
    <source>
        <dbReference type="ARBA" id="ARBA00022792"/>
    </source>
</evidence>
<keyword evidence="7" id="KW-1015">Disulfide bond</keyword>
<comment type="similarity">
    <text evidence="10">Belongs to the MICOS complex subunit Mic19 family. Metazoan Mic25 subfamily.</text>
</comment>
<dbReference type="GO" id="GO:0061617">
    <property type="term" value="C:MICOS complex"/>
    <property type="evidence" value="ECO:0007669"/>
    <property type="project" value="InterPro"/>
</dbReference>
<evidence type="ECO:0000256" key="5">
    <source>
        <dbReference type="ARBA" id="ARBA00023128"/>
    </source>
</evidence>
<dbReference type="GeneTree" id="ENSGT00900000141932"/>
<dbReference type="PANTHER" id="PTHR47609">
    <property type="entry name" value="MICOS COMPLEX SUBUNIT MIC25"/>
    <property type="match status" value="1"/>
</dbReference>
<keyword evidence="6" id="KW-0472">Membrane</keyword>
<evidence type="ECO:0000256" key="2">
    <source>
        <dbReference type="ARBA" id="ARBA00022707"/>
    </source>
</evidence>
<evidence type="ECO:0000256" key="8">
    <source>
        <dbReference type="ARBA" id="ARBA00023288"/>
    </source>
</evidence>
<name>A0A3B3SDT8_9TELE</name>
<evidence type="ECO:0000256" key="6">
    <source>
        <dbReference type="ARBA" id="ARBA00023136"/>
    </source>
</evidence>
<dbReference type="PANTHER" id="PTHR47609:SF1">
    <property type="entry name" value="MICOS COMPLEX SUBUNIT MIC25"/>
    <property type="match status" value="1"/>
</dbReference>
<comment type="function">
    <text evidence="1">Component of the MICOS complex, a large protein complex of the mitochondrial inner membrane that plays crucial roles in the maintenance of crista junctions, inner membrane architecture, and formation of contact sites to the outer membrane.</text>
</comment>
<protein>
    <submittedName>
        <fullName evidence="11">Uncharacterized protein</fullName>
    </submittedName>
</protein>
<evidence type="ECO:0000256" key="9">
    <source>
        <dbReference type="ARBA" id="ARBA00034476"/>
    </source>
</evidence>
<keyword evidence="3" id="KW-0999">Mitochondrion inner membrane</keyword>
<accession>A0A3B3SDT8</accession>
<keyword evidence="5" id="KW-0496">Mitochondrion</keyword>
<reference evidence="11" key="2">
    <citation type="submission" date="2025-09" db="UniProtKB">
        <authorList>
            <consortium name="Ensembl"/>
        </authorList>
    </citation>
    <scope>IDENTIFICATION</scope>
</reference>
<evidence type="ECO:0000256" key="10">
    <source>
        <dbReference type="ARBA" id="ARBA00034480"/>
    </source>
</evidence>
<sequence length="252" mass="28008">MGAGESSTRRVSFGLDEEDRVRILNGVKWAARMSHVILPLGGIVTERSPVGSLVPPSVSPACVLLCRYERERALVQEELARVARREQEAGREEQSAAVLRERARVREEADRAQQLVRAPPQWHLAKDLAQKEAELKELTAFYKEQLTALERKVRRPPGLVSPPHASQANSHRWCPPFPATSPIPPISAKKPGWLTCDQTKDDEGGNEAAQLHCIFHHSLLHPSIHPVSSCFFLARVTGGLEPRQGYAIYING</sequence>
<evidence type="ECO:0000313" key="11">
    <source>
        <dbReference type="Ensembl" id="ENSPKIP00000028405.1"/>
    </source>
</evidence>
<evidence type="ECO:0000256" key="7">
    <source>
        <dbReference type="ARBA" id="ARBA00023157"/>
    </source>
</evidence>
<keyword evidence="2" id="KW-0519">Myristate</keyword>
<keyword evidence="4" id="KW-0175">Coiled coil</keyword>
<dbReference type="Pfam" id="PF05300">
    <property type="entry name" value="MIC19_MIC25"/>
    <property type="match status" value="1"/>
</dbReference>
<dbReference type="Ensembl" id="ENSPKIT00000009184.1">
    <property type="protein sequence ID" value="ENSPKIP00000028405.1"/>
    <property type="gene ID" value="ENSPKIG00000010064.1"/>
</dbReference>
<evidence type="ECO:0000313" key="12">
    <source>
        <dbReference type="Proteomes" id="UP000261540"/>
    </source>
</evidence>
<organism evidence="11 12">
    <name type="scientific">Paramormyrops kingsleyae</name>
    <dbReference type="NCBI Taxonomy" id="1676925"/>
    <lineage>
        <taxon>Eukaryota</taxon>
        <taxon>Metazoa</taxon>
        <taxon>Chordata</taxon>
        <taxon>Craniata</taxon>
        <taxon>Vertebrata</taxon>
        <taxon>Euteleostomi</taxon>
        <taxon>Actinopterygii</taxon>
        <taxon>Neopterygii</taxon>
        <taxon>Teleostei</taxon>
        <taxon>Osteoglossocephala</taxon>
        <taxon>Osteoglossomorpha</taxon>
        <taxon>Osteoglossiformes</taxon>
        <taxon>Mormyridae</taxon>
        <taxon>Paramormyrops</taxon>
    </lineage>
</organism>
<dbReference type="InterPro" id="IPR007964">
    <property type="entry name" value="MIC19/MIC25"/>
</dbReference>
<proteinExistence type="inferred from homology"/>